<dbReference type="SUPFAM" id="SSF55620">
    <property type="entry name" value="Tetrahydrobiopterin biosynthesis enzymes-like"/>
    <property type="match status" value="1"/>
</dbReference>
<dbReference type="GO" id="GO:0046654">
    <property type="term" value="P:tetrahydrofolate biosynthetic process"/>
    <property type="evidence" value="ECO:0007669"/>
    <property type="project" value="UniProtKB-UniRule"/>
</dbReference>
<evidence type="ECO:0000256" key="6">
    <source>
        <dbReference type="HAMAP-Rule" id="MF_00223"/>
    </source>
</evidence>
<evidence type="ECO:0000313" key="9">
    <source>
        <dbReference type="Proteomes" id="UP000002700"/>
    </source>
</evidence>
<feature type="binding site" evidence="6">
    <location>
        <position position="189"/>
    </location>
    <ligand>
        <name>Zn(2+)</name>
        <dbReference type="ChEBI" id="CHEBI:29105"/>
    </ligand>
</feature>
<dbReference type="KEGG" id="bpm:BURPS1710b_A0552"/>
<dbReference type="InterPro" id="IPR018234">
    <property type="entry name" value="GTP_CycHdrlase_I_CS"/>
</dbReference>
<feature type="binding site" evidence="6">
    <location>
        <position position="118"/>
    </location>
    <ligand>
        <name>Zn(2+)</name>
        <dbReference type="ChEBI" id="CHEBI:29105"/>
    </ligand>
</feature>
<dbReference type="NCBIfam" id="NF006826">
    <property type="entry name" value="PRK09347.1-3"/>
    <property type="match status" value="1"/>
</dbReference>
<dbReference type="Gene3D" id="3.30.1130.10">
    <property type="match status" value="1"/>
</dbReference>
<dbReference type="InterPro" id="IPR001474">
    <property type="entry name" value="GTP_CycHdrlase_I"/>
</dbReference>
<dbReference type="PANTHER" id="PTHR11109:SF7">
    <property type="entry name" value="GTP CYCLOHYDROLASE 1"/>
    <property type="match status" value="1"/>
</dbReference>
<dbReference type="InterPro" id="IPR020602">
    <property type="entry name" value="GTP_CycHdrlase_I_dom"/>
</dbReference>
<dbReference type="PROSITE" id="PS00859">
    <property type="entry name" value="GTP_CYCLOHYDROL_1_1"/>
    <property type="match status" value="1"/>
</dbReference>
<dbReference type="EnsemblBacteria" id="ABA52954">
    <property type="protein sequence ID" value="ABA52954"/>
    <property type="gene ID" value="BURPS1710b_A0552"/>
</dbReference>
<dbReference type="GO" id="GO:0008270">
    <property type="term" value="F:zinc ion binding"/>
    <property type="evidence" value="ECO:0007669"/>
    <property type="project" value="UniProtKB-UniRule"/>
</dbReference>
<dbReference type="GO" id="GO:0003934">
    <property type="term" value="F:GTP cyclohydrolase I activity"/>
    <property type="evidence" value="ECO:0007669"/>
    <property type="project" value="UniProtKB-UniRule"/>
</dbReference>
<dbReference type="GO" id="GO:0006730">
    <property type="term" value="P:one-carbon metabolic process"/>
    <property type="evidence" value="ECO:0007669"/>
    <property type="project" value="UniProtKB-UniRule"/>
</dbReference>
<keyword evidence="5 6" id="KW-0378">Hydrolase</keyword>
<comment type="pathway">
    <text evidence="2 6">Cofactor biosynthesis; 7,8-dihydroneopterin triphosphate biosynthesis; 7,8-dihydroneopterin triphosphate from GTP: step 1/1.</text>
</comment>
<dbReference type="PANTHER" id="PTHR11109">
    <property type="entry name" value="GTP CYCLOHYDROLASE I"/>
    <property type="match status" value="1"/>
</dbReference>
<evidence type="ECO:0000256" key="5">
    <source>
        <dbReference type="ARBA" id="ARBA00022801"/>
    </source>
</evidence>
<dbReference type="GO" id="GO:0006729">
    <property type="term" value="P:tetrahydrobiopterin biosynthetic process"/>
    <property type="evidence" value="ECO:0007669"/>
    <property type="project" value="TreeGrafter"/>
</dbReference>
<gene>
    <name evidence="6 8" type="primary">folE</name>
    <name evidence="8" type="ordered locus">BURPS1710b_A0552</name>
</gene>
<dbReference type="HAMAP" id="MF_00223">
    <property type="entry name" value="FolE"/>
    <property type="match status" value="1"/>
</dbReference>
<evidence type="ECO:0000259" key="7">
    <source>
        <dbReference type="Pfam" id="PF01227"/>
    </source>
</evidence>
<protein>
    <recommendedName>
        <fullName evidence="6">GTP cyclohydrolase 1</fullName>
        <ecNumber evidence="6">3.5.4.16</ecNumber>
    </recommendedName>
    <alternativeName>
        <fullName evidence="6">GTP cyclohydrolase I</fullName>
        <shortName evidence="6">GTP-CH-I</shortName>
    </alternativeName>
</protein>
<dbReference type="EMBL" id="CP000125">
    <property type="protein sequence ID" value="ABA52954.1"/>
    <property type="molecule type" value="Genomic_DNA"/>
</dbReference>
<dbReference type="InterPro" id="IPR043133">
    <property type="entry name" value="GTP-CH-I_C/QueF"/>
</dbReference>
<evidence type="ECO:0000256" key="1">
    <source>
        <dbReference type="ARBA" id="ARBA00001052"/>
    </source>
</evidence>
<keyword evidence="6" id="KW-0862">Zinc</keyword>
<dbReference type="AlphaFoldDB" id="Q3JL42"/>
<name>Q3JL42_BURP1</name>
<sequence>MASVPEKCCGFFWRCDVMIDTQYNGACDVHHHSPAEIRRIRQFDPAAFEMAVGSLLMACGIEIDAAHTSRTAQRVRELWQKRLLDGYDVDPAEALGVGFDDRKEDMVIIRSIAVHGVCPHHLLPFRGVAHVAYLPGGRLHGFGRIARMIDAISHRFTYQEWITNEIATALVTHGKARGAACLIEAEQLCLLMGENRRGDERVITQCYVGEFDHNAQARNEFLRAINR</sequence>
<comment type="catalytic activity">
    <reaction evidence="1 6">
        <text>GTP + H2O = 7,8-dihydroneopterin 3'-triphosphate + formate + H(+)</text>
        <dbReference type="Rhea" id="RHEA:17473"/>
        <dbReference type="ChEBI" id="CHEBI:15377"/>
        <dbReference type="ChEBI" id="CHEBI:15378"/>
        <dbReference type="ChEBI" id="CHEBI:15740"/>
        <dbReference type="ChEBI" id="CHEBI:37565"/>
        <dbReference type="ChEBI" id="CHEBI:58462"/>
        <dbReference type="EC" id="3.5.4.16"/>
    </reaction>
</comment>
<organism evidence="8 9">
    <name type="scientific">Burkholderia pseudomallei (strain 1710b)</name>
    <dbReference type="NCBI Taxonomy" id="320372"/>
    <lineage>
        <taxon>Bacteria</taxon>
        <taxon>Pseudomonadati</taxon>
        <taxon>Pseudomonadota</taxon>
        <taxon>Betaproteobacteria</taxon>
        <taxon>Burkholderiales</taxon>
        <taxon>Burkholderiaceae</taxon>
        <taxon>Burkholderia</taxon>
        <taxon>pseudomallei group</taxon>
    </lineage>
</organism>
<evidence type="ECO:0000313" key="8">
    <source>
        <dbReference type="EMBL" id="ABA52954.1"/>
    </source>
</evidence>
<comment type="similarity">
    <text evidence="3 6">Belongs to the GTP cyclohydrolase I family.</text>
</comment>
<keyword evidence="4 6" id="KW-0554">One-carbon metabolism</keyword>
<accession>Q3JL42</accession>
<reference evidence="8 9" key="1">
    <citation type="submission" date="2005-09" db="EMBL/GenBank/DDBJ databases">
        <authorList>
            <person name="Woods D.E."/>
            <person name="Nierman W.C."/>
        </authorList>
    </citation>
    <scope>NUCLEOTIDE SEQUENCE [LARGE SCALE GENOMIC DNA]</scope>
    <source>
        <strain evidence="8 9">1710b</strain>
    </source>
</reference>
<keyword evidence="6" id="KW-0547">Nucleotide-binding</keyword>
<evidence type="ECO:0000256" key="2">
    <source>
        <dbReference type="ARBA" id="ARBA00005080"/>
    </source>
</evidence>
<dbReference type="EC" id="3.5.4.16" evidence="6"/>
<dbReference type="NCBIfam" id="NF006825">
    <property type="entry name" value="PRK09347.1-2"/>
    <property type="match status" value="1"/>
</dbReference>
<keyword evidence="6" id="KW-0342">GTP-binding</keyword>
<evidence type="ECO:0000256" key="4">
    <source>
        <dbReference type="ARBA" id="ARBA00022563"/>
    </source>
</evidence>
<dbReference type="HOGENOM" id="CLU_049768_3_3_4"/>
<dbReference type="Pfam" id="PF01227">
    <property type="entry name" value="GTP_cyclohydroI"/>
    <property type="match status" value="1"/>
</dbReference>
<dbReference type="Proteomes" id="UP000002700">
    <property type="component" value="Chromosome II"/>
</dbReference>
<evidence type="ECO:0000256" key="3">
    <source>
        <dbReference type="ARBA" id="ARBA00008085"/>
    </source>
</evidence>
<comment type="subunit">
    <text evidence="6">Homopolymer.</text>
</comment>
<feature type="domain" description="GTP cyclohydrolase I" evidence="7">
    <location>
        <begin position="49"/>
        <end position="225"/>
    </location>
</feature>
<proteinExistence type="inferred from homology"/>
<dbReference type="UniPathway" id="UPA00848">
    <property type="reaction ID" value="UER00151"/>
</dbReference>
<dbReference type="GO" id="GO:0005737">
    <property type="term" value="C:cytoplasm"/>
    <property type="evidence" value="ECO:0007669"/>
    <property type="project" value="TreeGrafter"/>
</dbReference>
<feature type="binding site" evidence="6">
    <location>
        <position position="121"/>
    </location>
    <ligand>
        <name>Zn(2+)</name>
        <dbReference type="ChEBI" id="CHEBI:29105"/>
    </ligand>
</feature>
<keyword evidence="6" id="KW-0479">Metal-binding</keyword>
<dbReference type="GO" id="GO:0005525">
    <property type="term" value="F:GTP binding"/>
    <property type="evidence" value="ECO:0007669"/>
    <property type="project" value="UniProtKB-KW"/>
</dbReference>